<dbReference type="GO" id="GO:0008296">
    <property type="term" value="F:3'-5'-DNA exonuclease activity"/>
    <property type="evidence" value="ECO:0007669"/>
    <property type="project" value="TreeGrafter"/>
</dbReference>
<reference evidence="3 4" key="1">
    <citation type="journal article" date="2012" name="Nature">
        <title>The bonobo genome compared with the chimpanzee and human genomes.</title>
        <authorList>
            <person name="Prufer K."/>
            <person name="Munch K."/>
            <person name="Hellmann I."/>
            <person name="Akagi K."/>
            <person name="Miller J.R."/>
            <person name="Walenz B."/>
            <person name="Koren S."/>
            <person name="Sutton G."/>
            <person name="Kodira C."/>
            <person name="Winer R."/>
            <person name="Knight J.R."/>
            <person name="Mullikin J.C."/>
            <person name="Meader S.J."/>
            <person name="Ponting C.P."/>
            <person name="Lunter G."/>
            <person name="Higashino S."/>
            <person name="Hobolth A."/>
            <person name="Dutheil J."/>
            <person name="Karakoc E."/>
            <person name="Alkan C."/>
            <person name="Sajjadian S."/>
            <person name="Catacchio C.R."/>
            <person name="Ventura M."/>
            <person name="Marques-Bonet T."/>
            <person name="Eichler E.E."/>
            <person name="Andre C."/>
            <person name="Atencia R."/>
            <person name="Mugisha L."/>
            <person name="Junhold J."/>
            <person name="Patterson N."/>
            <person name="Siebauer M."/>
            <person name="Good J.M."/>
            <person name="Fischer A."/>
            <person name="Ptak S.E."/>
            <person name="Lachmann M."/>
            <person name="Symer D.E."/>
            <person name="Mailund T."/>
            <person name="Schierup M.H."/>
            <person name="Andres A.M."/>
            <person name="Kelso J."/>
            <person name="Paabo S."/>
        </authorList>
    </citation>
    <scope>NUCLEOTIDE SEQUENCE [LARGE SCALE GENOMIC DNA]</scope>
</reference>
<reference evidence="3" key="2">
    <citation type="submission" date="2025-08" db="UniProtKB">
        <authorList>
            <consortium name="Ensembl"/>
        </authorList>
    </citation>
    <scope>IDENTIFICATION</scope>
</reference>
<dbReference type="PANTHER" id="PTHR10060:SF15">
    <property type="entry name" value="DEOXYRIBONUCLEASE TATDN1"/>
    <property type="match status" value="1"/>
</dbReference>
<evidence type="ECO:0000313" key="4">
    <source>
        <dbReference type="Proteomes" id="UP000240080"/>
    </source>
</evidence>
<dbReference type="AlphaFoldDB" id="A0A2R9C264"/>
<evidence type="ECO:0000256" key="2">
    <source>
        <dbReference type="ARBA" id="ARBA00022801"/>
    </source>
</evidence>
<name>A0A2R9C264_PANPA</name>
<protein>
    <submittedName>
        <fullName evidence="3">Uncharacterized protein</fullName>
    </submittedName>
</protein>
<dbReference type="Gene3D" id="3.20.20.140">
    <property type="entry name" value="Metal-dependent hydrolases"/>
    <property type="match status" value="1"/>
</dbReference>
<evidence type="ECO:0000256" key="1">
    <source>
        <dbReference type="ARBA" id="ARBA00009275"/>
    </source>
</evidence>
<keyword evidence="4" id="KW-1185">Reference proteome</keyword>
<dbReference type="Ensembl" id="ENSPPAT00000057765.1">
    <property type="protein sequence ID" value="ENSPPAP00000034880.1"/>
    <property type="gene ID" value="ENSPPAG00000040277.1"/>
</dbReference>
<sequence>MSHFKFIDIHQDDLQDVTGRAVEIGVKKFMITGGNLQDSKDALHLAQTNHILNCQNKQNYQCFFIVETHMLNFWT</sequence>
<reference evidence="3" key="3">
    <citation type="submission" date="2025-09" db="UniProtKB">
        <authorList>
            <consortium name="Ensembl"/>
        </authorList>
    </citation>
    <scope>IDENTIFICATION</scope>
</reference>
<proteinExistence type="inferred from homology"/>
<dbReference type="EMBL" id="AJFE02106837">
    <property type="status" value="NOT_ANNOTATED_CDS"/>
    <property type="molecule type" value="Genomic_DNA"/>
</dbReference>
<keyword evidence="2" id="KW-0378">Hydrolase</keyword>
<evidence type="ECO:0000313" key="3">
    <source>
        <dbReference type="Ensembl" id="ENSPPAP00000034880.1"/>
    </source>
</evidence>
<dbReference type="GO" id="GO:0005829">
    <property type="term" value="C:cytosol"/>
    <property type="evidence" value="ECO:0007669"/>
    <property type="project" value="TreeGrafter"/>
</dbReference>
<dbReference type="PANTHER" id="PTHR10060">
    <property type="entry name" value="TATD FAMILY DEOXYRIBONUCLEASE"/>
    <property type="match status" value="1"/>
</dbReference>
<accession>A0A2R9C264</accession>
<dbReference type="Proteomes" id="UP000240080">
    <property type="component" value="Chromosome 10"/>
</dbReference>
<organism evidence="3 4">
    <name type="scientific">Pan paniscus</name>
    <name type="common">Pygmy chimpanzee</name>
    <name type="synonym">Bonobo</name>
    <dbReference type="NCBI Taxonomy" id="9597"/>
    <lineage>
        <taxon>Eukaryota</taxon>
        <taxon>Metazoa</taxon>
        <taxon>Chordata</taxon>
        <taxon>Craniata</taxon>
        <taxon>Vertebrata</taxon>
        <taxon>Euteleostomi</taxon>
        <taxon>Mammalia</taxon>
        <taxon>Eutheria</taxon>
        <taxon>Euarchontoglires</taxon>
        <taxon>Primates</taxon>
        <taxon>Haplorrhini</taxon>
        <taxon>Catarrhini</taxon>
        <taxon>Hominidae</taxon>
        <taxon>Pan</taxon>
    </lineage>
</organism>
<dbReference type="Bgee" id="ENSPPAG00000040277">
    <property type="expression patterns" value="Expressed in cerebellum and 2 other cell types or tissues"/>
</dbReference>
<dbReference type="InterPro" id="IPR050891">
    <property type="entry name" value="TatD-type_Hydrolase"/>
</dbReference>
<dbReference type="GeneTree" id="ENSGT00940000156272"/>
<comment type="similarity">
    <text evidence="1">Belongs to the metallo-dependent hydrolases superfamily. TatD-type hydrolase family.</text>
</comment>